<organism evidence="1">
    <name type="scientific">Brassica napus</name>
    <name type="common">Rape</name>
    <dbReference type="NCBI Taxonomy" id="3708"/>
    <lineage>
        <taxon>Eukaryota</taxon>
        <taxon>Viridiplantae</taxon>
        <taxon>Streptophyta</taxon>
        <taxon>Embryophyta</taxon>
        <taxon>Tracheophyta</taxon>
        <taxon>Spermatophyta</taxon>
        <taxon>Magnoliopsida</taxon>
        <taxon>eudicotyledons</taxon>
        <taxon>Gunneridae</taxon>
        <taxon>Pentapetalae</taxon>
        <taxon>rosids</taxon>
        <taxon>malvids</taxon>
        <taxon>Brassicales</taxon>
        <taxon>Brassicaceae</taxon>
        <taxon>Brassiceae</taxon>
        <taxon>Brassica</taxon>
    </lineage>
</organism>
<reference evidence="1" key="1">
    <citation type="submission" date="2021-01" db="EMBL/GenBank/DDBJ databases">
        <authorList>
            <consortium name="Genoscope - CEA"/>
            <person name="William W."/>
        </authorList>
    </citation>
    <scope>NUCLEOTIDE SEQUENCE</scope>
</reference>
<sequence length="129" mass="14660">MANSYTLLASLMAGRCSNTAEVHLLRFWEAWNKKGGELMMSTCSSLMSNQSAYQVRGHNPFRFHKKEAAEESTGNTVEKLQGAKNGGFFIKVESMCVCVDICYLEAELLLPDVEWMSRTNIPNEYMYRD</sequence>
<accession>A0A816RX24</accession>
<proteinExistence type="predicted"/>
<gene>
    <name evidence="1" type="ORF">DARMORV10_C01P47900.1</name>
</gene>
<dbReference type="EMBL" id="HG994365">
    <property type="protein sequence ID" value="CAF2078425.1"/>
    <property type="molecule type" value="Genomic_DNA"/>
</dbReference>
<protein>
    <submittedName>
        <fullName evidence="1">(rape) hypothetical protein</fullName>
    </submittedName>
</protein>
<dbReference type="AlphaFoldDB" id="A0A816RX24"/>
<name>A0A816RX24_BRANA</name>
<evidence type="ECO:0000313" key="1">
    <source>
        <dbReference type="EMBL" id="CAF2078425.1"/>
    </source>
</evidence>
<dbReference type="Proteomes" id="UP001295469">
    <property type="component" value="Chromosome C01"/>
</dbReference>